<organism evidence="1 2">
    <name type="scientific">Devosia neptuniae</name>
    <dbReference type="NCBI Taxonomy" id="191302"/>
    <lineage>
        <taxon>Bacteria</taxon>
        <taxon>Pseudomonadati</taxon>
        <taxon>Pseudomonadota</taxon>
        <taxon>Alphaproteobacteria</taxon>
        <taxon>Hyphomicrobiales</taxon>
        <taxon>Devosiaceae</taxon>
        <taxon>Devosia</taxon>
    </lineage>
</organism>
<keyword evidence="1" id="KW-0614">Plasmid</keyword>
<name>A0ABY6C7A8_9HYPH</name>
<accession>A0ABY6C7A8</accession>
<evidence type="ECO:0000313" key="1">
    <source>
        <dbReference type="EMBL" id="UXN68005.1"/>
    </source>
</evidence>
<evidence type="ECO:0000313" key="2">
    <source>
        <dbReference type="Proteomes" id="UP001061862"/>
    </source>
</evidence>
<proteinExistence type="predicted"/>
<sequence>MENFNFGARAELFASRRYAKTNQTQYRRFRTAAEAVQFVIEELPVAARAGSYLEVNEQRFEGGTIQALYDHAAYPLEREH</sequence>
<keyword evidence="2" id="KW-1185">Reference proteome</keyword>
<protein>
    <submittedName>
        <fullName evidence="1">Uncharacterized protein</fullName>
    </submittedName>
</protein>
<dbReference type="RefSeq" id="WP_262165599.1">
    <property type="nucleotide sequence ID" value="NZ_CP104964.1"/>
</dbReference>
<geneLocation type="plasmid" evidence="1 2">
    <name>p_unnamed1</name>
</geneLocation>
<dbReference type="Proteomes" id="UP001061862">
    <property type="component" value="Plasmid p_unnamed1"/>
</dbReference>
<dbReference type="EMBL" id="CP104964">
    <property type="protein sequence ID" value="UXN68005.1"/>
    <property type="molecule type" value="Genomic_DNA"/>
</dbReference>
<reference evidence="1 2" key="1">
    <citation type="submission" date="2022-09" db="EMBL/GenBank/DDBJ databases">
        <title>Interaction between co-microsymbionts with complementary sets of symbiotic genes in legume-rhizobium systems.</title>
        <authorList>
            <person name="Safronova V."/>
            <person name="Sazanova A."/>
            <person name="Afonin A."/>
            <person name="Chirak E."/>
        </authorList>
    </citation>
    <scope>NUCLEOTIDE SEQUENCE [LARGE SCALE GENOMIC DNA]</scope>
    <source>
        <strain evidence="1 2">A18/4-1</strain>
        <plasmid evidence="1 2">p_unnamed1</plasmid>
    </source>
</reference>
<gene>
    <name evidence="1" type="ORF">N8A98_00340</name>
</gene>